<organism evidence="1">
    <name type="scientific">Fusarium oxysporum f. sp. melonis 26406</name>
    <dbReference type="NCBI Taxonomy" id="1089452"/>
    <lineage>
        <taxon>Eukaryota</taxon>
        <taxon>Fungi</taxon>
        <taxon>Dikarya</taxon>
        <taxon>Ascomycota</taxon>
        <taxon>Pezizomycotina</taxon>
        <taxon>Sordariomycetes</taxon>
        <taxon>Hypocreomycetidae</taxon>
        <taxon>Hypocreales</taxon>
        <taxon>Nectriaceae</taxon>
        <taxon>Fusarium</taxon>
        <taxon>Fusarium oxysporum species complex</taxon>
    </lineage>
</organism>
<name>X0B941_FUSOX</name>
<dbReference type="AlphaFoldDB" id="X0B941"/>
<dbReference type="EMBL" id="JH659329">
    <property type="protein sequence ID" value="EXK49672.1"/>
    <property type="molecule type" value="Genomic_DNA"/>
</dbReference>
<reference evidence="1" key="1">
    <citation type="submission" date="2012-04" db="EMBL/GenBank/DDBJ databases">
        <title>The Genome Sequence of Fusarium oxysporum melonis.</title>
        <authorList>
            <consortium name="The Broad Institute Genome Sequencing Platform"/>
            <person name="Ma L.-J."/>
            <person name="Gale L.R."/>
            <person name="Schwartz D.C."/>
            <person name="Zhou S."/>
            <person name="Corby-Kistler H."/>
            <person name="Young S.K."/>
            <person name="Zeng Q."/>
            <person name="Gargeya S."/>
            <person name="Fitzgerald M."/>
            <person name="Haas B."/>
            <person name="Abouelleil A."/>
            <person name="Alvarado L."/>
            <person name="Arachchi H.M."/>
            <person name="Berlin A."/>
            <person name="Brown A."/>
            <person name="Chapman S.B."/>
            <person name="Chen Z."/>
            <person name="Dunbar C."/>
            <person name="Freedman E."/>
            <person name="Gearin G."/>
            <person name="Goldberg J."/>
            <person name="Griggs A."/>
            <person name="Gujja S."/>
            <person name="Heiman D."/>
            <person name="Howarth C."/>
            <person name="Larson L."/>
            <person name="Lui A."/>
            <person name="MacDonald P.J.P."/>
            <person name="Montmayeur A."/>
            <person name="Murphy C."/>
            <person name="Neiman D."/>
            <person name="Pearson M."/>
            <person name="Priest M."/>
            <person name="Roberts A."/>
            <person name="Saif S."/>
            <person name="Shea T."/>
            <person name="Shenoy N."/>
            <person name="Sisk P."/>
            <person name="Stolte C."/>
            <person name="Sykes S."/>
            <person name="Wortman J."/>
            <person name="Nusbaum C."/>
            <person name="Birren B."/>
        </authorList>
    </citation>
    <scope>NUCLEOTIDE SEQUENCE</scope>
    <source>
        <strain evidence="1">26406</strain>
    </source>
</reference>
<dbReference type="VEuPathDB" id="FungiDB:FOMG_02159"/>
<dbReference type="Proteomes" id="UP000030703">
    <property type="component" value="Unassembled WGS sequence"/>
</dbReference>
<accession>X0B941</accession>
<dbReference type="HOGENOM" id="CLU_2960809_0_0_1"/>
<gene>
    <name evidence="1" type="ORF">FOMG_02159</name>
</gene>
<protein>
    <submittedName>
        <fullName evidence="1">Uncharacterized protein</fullName>
    </submittedName>
</protein>
<proteinExistence type="predicted"/>
<reference evidence="1" key="2">
    <citation type="submission" date="2012-05" db="EMBL/GenBank/DDBJ databases">
        <title>Annotation of the Genome Sequence of Fusarium oxysporum f. sp. melonis 26406.</title>
        <authorList>
            <consortium name="The Broad Institute Genomics Platform"/>
            <person name="Ma L.-J."/>
            <person name="Corby-Kistler H."/>
            <person name="Broz K."/>
            <person name="Gale L.R."/>
            <person name="Jonkers W."/>
            <person name="O'Donnell K."/>
            <person name="Ploetz R."/>
            <person name="Steinberg C."/>
            <person name="Schwartz D.C."/>
            <person name="VanEtten H."/>
            <person name="Zhou S."/>
            <person name="Young S.K."/>
            <person name="Zeng Q."/>
            <person name="Gargeya S."/>
            <person name="Fitzgerald M."/>
            <person name="Abouelleil A."/>
            <person name="Alvarado L."/>
            <person name="Chapman S.B."/>
            <person name="Gainer-Dewar J."/>
            <person name="Goldberg J."/>
            <person name="Griggs A."/>
            <person name="Gujja S."/>
            <person name="Hansen M."/>
            <person name="Howarth C."/>
            <person name="Imamovic A."/>
            <person name="Ireland A."/>
            <person name="Larimer J."/>
            <person name="McCowan C."/>
            <person name="Murphy C."/>
            <person name="Pearson M."/>
            <person name="Poon T.W."/>
            <person name="Priest M."/>
            <person name="Roberts A."/>
            <person name="Saif S."/>
            <person name="Shea T."/>
            <person name="Sykes S."/>
            <person name="Wortman J."/>
            <person name="Nusbaum C."/>
            <person name="Birren B."/>
        </authorList>
    </citation>
    <scope>NUCLEOTIDE SEQUENCE</scope>
    <source>
        <strain evidence="1">26406</strain>
    </source>
</reference>
<evidence type="ECO:0000313" key="1">
    <source>
        <dbReference type="EMBL" id="EXK49672.1"/>
    </source>
</evidence>
<sequence length="71" mass="8147">MADGETEPRVPNGSSFVVQGPFNRQAAFKPLGGQQHIAIGQFFRAKNLYAKDRDIRFRAWQTTDVYAWYPQ</sequence>